<name>B8IHS5_METNO</name>
<keyword evidence="2" id="KW-1185">Reference proteome</keyword>
<evidence type="ECO:0000313" key="1">
    <source>
        <dbReference type="EMBL" id="ACL55963.1"/>
    </source>
</evidence>
<dbReference type="RefSeq" id="WP_015927661.1">
    <property type="nucleotide sequence ID" value="NC_011894.1"/>
</dbReference>
<dbReference type="HOGENOM" id="CLU_176226_0_0_5"/>
<dbReference type="EMBL" id="CP001349">
    <property type="protein sequence ID" value="ACL55963.1"/>
    <property type="molecule type" value="Genomic_DNA"/>
</dbReference>
<dbReference type="KEGG" id="mno:Mnod_0950"/>
<organism evidence="1 2">
    <name type="scientific">Methylobacterium nodulans (strain LMG 21967 / CNCM I-2342 / ORS 2060)</name>
    <dbReference type="NCBI Taxonomy" id="460265"/>
    <lineage>
        <taxon>Bacteria</taxon>
        <taxon>Pseudomonadati</taxon>
        <taxon>Pseudomonadota</taxon>
        <taxon>Alphaproteobacteria</taxon>
        <taxon>Hyphomicrobiales</taxon>
        <taxon>Methylobacteriaceae</taxon>
        <taxon>Methylobacterium</taxon>
    </lineage>
</organism>
<accession>B8IHS5</accession>
<dbReference type="AlphaFoldDB" id="B8IHS5"/>
<gene>
    <name evidence="1" type="ordered locus">Mnod_0950</name>
</gene>
<dbReference type="Proteomes" id="UP000008207">
    <property type="component" value="Chromosome"/>
</dbReference>
<dbReference type="eggNOG" id="ENOG5030VTG">
    <property type="taxonomic scope" value="Bacteria"/>
</dbReference>
<protein>
    <submittedName>
        <fullName evidence="1">Uncharacterized protein</fullName>
    </submittedName>
</protein>
<evidence type="ECO:0000313" key="2">
    <source>
        <dbReference type="Proteomes" id="UP000008207"/>
    </source>
</evidence>
<sequence length="90" mass="9753">MRAEIAYCLLERAYQTLALAFERAAPGRFACLNRAVMRDVAADLREIQQTLPNGFGAETALADIAADLRETLLAAEAIVCVPQDRDGKAS</sequence>
<proteinExistence type="predicted"/>
<reference evidence="1 2" key="1">
    <citation type="submission" date="2009-01" db="EMBL/GenBank/DDBJ databases">
        <title>Complete sequence of chromosome of Methylobacterium nodulans ORS 2060.</title>
        <authorList>
            <consortium name="US DOE Joint Genome Institute"/>
            <person name="Lucas S."/>
            <person name="Copeland A."/>
            <person name="Lapidus A."/>
            <person name="Glavina del Rio T."/>
            <person name="Dalin E."/>
            <person name="Tice H."/>
            <person name="Bruce D."/>
            <person name="Goodwin L."/>
            <person name="Pitluck S."/>
            <person name="Sims D."/>
            <person name="Brettin T."/>
            <person name="Detter J.C."/>
            <person name="Han C."/>
            <person name="Larimer F."/>
            <person name="Land M."/>
            <person name="Hauser L."/>
            <person name="Kyrpides N."/>
            <person name="Ivanova N."/>
            <person name="Marx C.J."/>
            <person name="Richardson P."/>
        </authorList>
    </citation>
    <scope>NUCLEOTIDE SEQUENCE [LARGE SCALE GENOMIC DNA]</scope>
    <source>
        <strain evidence="2">LMG 21967 / CNCM I-2342 / ORS 2060</strain>
    </source>
</reference>